<feature type="chain" id="PRO_5047246492" evidence="1">
    <location>
        <begin position="21"/>
        <end position="539"/>
    </location>
</feature>
<evidence type="ECO:0000313" key="2">
    <source>
        <dbReference type="EMBL" id="KAK7470069.1"/>
    </source>
</evidence>
<dbReference type="SUPFAM" id="SSF51905">
    <property type="entry name" value="FAD/NAD(P)-binding domain"/>
    <property type="match status" value="1"/>
</dbReference>
<reference evidence="2 3" key="1">
    <citation type="submission" date="2024-01" db="EMBL/GenBank/DDBJ databases">
        <title>A draft genome for the cacao thread blight pathogen Marasmiellus scandens.</title>
        <authorList>
            <person name="Baruah I.K."/>
            <person name="Leung J."/>
            <person name="Bukari Y."/>
            <person name="Amoako-Attah I."/>
            <person name="Meinhardt L.W."/>
            <person name="Bailey B.A."/>
            <person name="Cohen S.P."/>
        </authorList>
    </citation>
    <scope>NUCLEOTIDE SEQUENCE [LARGE SCALE GENOMIC DNA]</scope>
    <source>
        <strain evidence="2 3">GH-19</strain>
    </source>
</reference>
<keyword evidence="3" id="KW-1185">Reference proteome</keyword>
<gene>
    <name evidence="2" type="ORF">VKT23_001508</name>
</gene>
<dbReference type="EMBL" id="JBANRG010000002">
    <property type="protein sequence ID" value="KAK7470069.1"/>
    <property type="molecule type" value="Genomic_DNA"/>
</dbReference>
<feature type="signal peptide" evidence="1">
    <location>
        <begin position="1"/>
        <end position="20"/>
    </location>
</feature>
<dbReference type="Proteomes" id="UP001498398">
    <property type="component" value="Unassembled WGS sequence"/>
</dbReference>
<proteinExistence type="predicted"/>
<evidence type="ECO:0000313" key="3">
    <source>
        <dbReference type="Proteomes" id="UP001498398"/>
    </source>
</evidence>
<organism evidence="2 3">
    <name type="scientific">Marasmiellus scandens</name>
    <dbReference type="NCBI Taxonomy" id="2682957"/>
    <lineage>
        <taxon>Eukaryota</taxon>
        <taxon>Fungi</taxon>
        <taxon>Dikarya</taxon>
        <taxon>Basidiomycota</taxon>
        <taxon>Agaricomycotina</taxon>
        <taxon>Agaricomycetes</taxon>
        <taxon>Agaricomycetidae</taxon>
        <taxon>Agaricales</taxon>
        <taxon>Marasmiineae</taxon>
        <taxon>Omphalotaceae</taxon>
        <taxon>Marasmiellus</taxon>
    </lineage>
</organism>
<comment type="caution">
    <text evidence="2">The sequence shown here is derived from an EMBL/GenBank/DDBJ whole genome shotgun (WGS) entry which is preliminary data.</text>
</comment>
<sequence>MDLKSLAWLTIALAIPVSLRHGLQKFRQYLFKKETALMDWPLLGKPRAEKDKIPGTAVICGGSLAGLLAARVCHDHFERVVIVEPEAWLCTEDGIKVESWTQTNKRARVMQYTSLHGNLAPITDGLLRLFPNLEAECHKSGIKLVPADFKLALGGHKFLVPHDEFGGSLPRTAQAGRQGTETLIRRLTFNSKEYPNISQISGTVTRVGIDSINSKFLKTVQIQTAAGPKEIDAALVIDCTGPGRGGQEWIHHAGFVDTKVLDKLTVTYDPRVRYSSFRFHITEELAAKVPEYEKENATGGLFIYKGDPSVSPTYCGAMKVEGDFVALTCGAWGKNSEELPDNVEGVREFLKSDKSATAIPKWIWNFLDICEEAESTVLFSKVRVPPSFWVHFESSSDLPANWIASGDSVSRVNPVFGQGGTKAMMGAVSLNNVLHGLCGDKSIPQDFSQRFFRIQADKLAPLWAGNKMVDYSYKTTIPEEGETLETGSIIRWYLRKLEMMSDKDKQIGTFPSSSEGVSTQHSYDRSNVLAHATLIWYFN</sequence>
<keyword evidence="1" id="KW-0732">Signal</keyword>
<dbReference type="InterPro" id="IPR036188">
    <property type="entry name" value="FAD/NAD-bd_sf"/>
</dbReference>
<name>A0ABR1JZN7_9AGAR</name>
<evidence type="ECO:0000256" key="1">
    <source>
        <dbReference type="SAM" id="SignalP"/>
    </source>
</evidence>
<accession>A0ABR1JZN7</accession>
<protein>
    <submittedName>
        <fullName evidence="2">Uncharacterized protein</fullName>
    </submittedName>
</protein>